<reference evidence="2 3" key="1">
    <citation type="submission" date="2024-09" db="EMBL/GenBank/DDBJ databases">
        <authorList>
            <person name="Sun Q."/>
            <person name="Mori K."/>
        </authorList>
    </citation>
    <scope>NUCLEOTIDE SEQUENCE [LARGE SCALE GENOMIC DNA]</scope>
    <source>
        <strain evidence="2 3">KCTC 23076</strain>
    </source>
</reference>
<dbReference type="InterPro" id="IPR000073">
    <property type="entry name" value="AB_hydrolase_1"/>
</dbReference>
<keyword evidence="2" id="KW-0378">Hydrolase</keyword>
<dbReference type="Gene3D" id="3.40.50.1820">
    <property type="entry name" value="alpha/beta hydrolase"/>
    <property type="match status" value="1"/>
</dbReference>
<dbReference type="InterPro" id="IPR029058">
    <property type="entry name" value="AB_hydrolase_fold"/>
</dbReference>
<dbReference type="EMBL" id="JBHLTG010000007">
    <property type="protein sequence ID" value="MFC0681241.1"/>
    <property type="molecule type" value="Genomic_DNA"/>
</dbReference>
<keyword evidence="3" id="KW-1185">Reference proteome</keyword>
<dbReference type="RefSeq" id="WP_386673674.1">
    <property type="nucleotide sequence ID" value="NZ_JBHLTG010000007.1"/>
</dbReference>
<dbReference type="Pfam" id="PF12697">
    <property type="entry name" value="Abhydrolase_6"/>
    <property type="match status" value="1"/>
</dbReference>
<protein>
    <submittedName>
        <fullName evidence="2">Alpha/beta fold hydrolase</fullName>
    </submittedName>
</protein>
<evidence type="ECO:0000259" key="1">
    <source>
        <dbReference type="Pfam" id="PF12697"/>
    </source>
</evidence>
<dbReference type="SUPFAM" id="SSF53474">
    <property type="entry name" value="alpha/beta-Hydrolases"/>
    <property type="match status" value="1"/>
</dbReference>
<evidence type="ECO:0000313" key="2">
    <source>
        <dbReference type="EMBL" id="MFC0681241.1"/>
    </source>
</evidence>
<evidence type="ECO:0000313" key="3">
    <source>
        <dbReference type="Proteomes" id="UP001589896"/>
    </source>
</evidence>
<gene>
    <name evidence="2" type="ORF">ACFFGH_25710</name>
</gene>
<dbReference type="GO" id="GO:0016787">
    <property type="term" value="F:hydrolase activity"/>
    <property type="evidence" value="ECO:0007669"/>
    <property type="project" value="UniProtKB-KW"/>
</dbReference>
<comment type="caution">
    <text evidence="2">The sequence shown here is derived from an EMBL/GenBank/DDBJ whole genome shotgun (WGS) entry which is preliminary data.</text>
</comment>
<proteinExistence type="predicted"/>
<organism evidence="2 3">
    <name type="scientific">Lysobacter korlensis</name>
    <dbReference type="NCBI Taxonomy" id="553636"/>
    <lineage>
        <taxon>Bacteria</taxon>
        <taxon>Pseudomonadati</taxon>
        <taxon>Pseudomonadota</taxon>
        <taxon>Gammaproteobacteria</taxon>
        <taxon>Lysobacterales</taxon>
        <taxon>Lysobacteraceae</taxon>
        <taxon>Lysobacter</taxon>
    </lineage>
</organism>
<dbReference type="PANTHER" id="PTHR37017">
    <property type="entry name" value="AB HYDROLASE-1 DOMAIN-CONTAINING PROTEIN-RELATED"/>
    <property type="match status" value="1"/>
</dbReference>
<feature type="domain" description="AB hydrolase-1" evidence="1">
    <location>
        <begin position="6"/>
        <end position="207"/>
    </location>
</feature>
<name>A0ABV6RWT1_9GAMM</name>
<dbReference type="Proteomes" id="UP001589896">
    <property type="component" value="Unassembled WGS sequence"/>
</dbReference>
<sequence length="222" mass="23985">MATFALIHGGGSTAWDWHLVVPPLERAGPHVVAVDLPIEDAGNGLDDYVRVVTAAIGDRQDVIVVGHSLGGFTAPLVCDAVRAVGLVYLAGMIPLPDESFVDWWSATGHDLESIDQDPAVSFFEGVPESLVKEANARERDQRGEWMSRVWPGDRHPTVATRAILATDDRFFPAPFMRRQIRDRLGIEPVEIAGGHYVQLTAPDAVASVLLDFAADIAAGRDA</sequence>
<dbReference type="PANTHER" id="PTHR37017:SF11">
    <property type="entry name" value="ESTERASE_LIPASE_THIOESTERASE DOMAIN-CONTAINING PROTEIN"/>
    <property type="match status" value="1"/>
</dbReference>
<dbReference type="InterPro" id="IPR052897">
    <property type="entry name" value="Sec-Metab_Biosynth_Hydrolase"/>
</dbReference>
<accession>A0ABV6RWT1</accession>